<dbReference type="GO" id="GO:0030430">
    <property type="term" value="C:host cell cytoplasm"/>
    <property type="evidence" value="ECO:0007669"/>
    <property type="project" value="UniProtKB-SubCell"/>
</dbReference>
<dbReference type="RefSeq" id="YP_009505471.1">
    <property type="nucleotide sequence ID" value="NC_038276.1"/>
</dbReference>
<dbReference type="InterPro" id="IPR023330">
    <property type="entry name" value="Rhabdovirus_ncapsid_N"/>
</dbReference>
<protein>
    <recommendedName>
        <fullName evidence="3">Nucleoprotein</fullName>
    </recommendedName>
    <alternativeName>
        <fullName evidence="11">Nucleocapsid protein</fullName>
    </alternativeName>
</protein>
<evidence type="ECO:0000256" key="5">
    <source>
        <dbReference type="ARBA" id="ARBA00022561"/>
    </source>
</evidence>
<dbReference type="GO" id="GO:0003723">
    <property type="term" value="F:RNA binding"/>
    <property type="evidence" value="ECO:0007669"/>
    <property type="project" value="UniProtKB-KW"/>
</dbReference>
<accession>R4X5Y8</accession>
<dbReference type="GeneID" id="37616307"/>
<organism evidence="13 14">
    <name type="scientific">Ledantevirus nishimuro</name>
    <dbReference type="NCBI Taxonomy" id="1978536"/>
    <lineage>
        <taxon>Viruses</taxon>
        <taxon>Riboviria</taxon>
        <taxon>Orthornavirae</taxon>
        <taxon>Negarnaviricota</taxon>
        <taxon>Haploviricotina</taxon>
        <taxon>Monjiviricetes</taxon>
        <taxon>Mononegavirales</taxon>
        <taxon>Rhabdoviridae</taxon>
        <taxon>Alpharhabdovirinae</taxon>
        <taxon>Ledantevirus</taxon>
    </lineage>
</organism>
<evidence type="ECO:0000256" key="7">
    <source>
        <dbReference type="ARBA" id="ARBA00022884"/>
    </source>
</evidence>
<evidence type="ECO:0000256" key="10">
    <source>
        <dbReference type="ARBA" id="ARBA00023274"/>
    </source>
</evidence>
<comment type="subcellular location">
    <subcellularLocation>
        <location evidence="1">Host cytoplasm</location>
    </subcellularLocation>
    <subcellularLocation>
        <location evidence="2">Virion</location>
    </subcellularLocation>
</comment>
<evidence type="ECO:0000256" key="11">
    <source>
        <dbReference type="ARBA" id="ARBA00033344"/>
    </source>
</evidence>
<dbReference type="Gene3D" id="1.10.3570.10">
    <property type="entry name" value="Rhabdovirus nucleocapsid protein like domain"/>
    <property type="match status" value="1"/>
</dbReference>
<proteinExistence type="predicted"/>
<dbReference type="KEGG" id="vg:37616307"/>
<keyword evidence="4" id="KW-1139">Helical capsid protein</keyword>
<dbReference type="OrthoDB" id="22890at10239"/>
<sequence>MRNLLVYQGGCFFPHESTDIKMSDRVPFRVATKQPVKPILPQEETPGQYPADWFNTHKNEKPRLVIPYKIKDMDSLRGIVREGIEKDSLDVKVAITYVYNVMKGQEAECDDIWTSFGVEIAQAKSTIHTFCMMEVEEKSVDPPNLQLKPCTAEDDLWMCFYILVQYRLLKVTNTEYEKALIKRANIHISGMPGGKKCDVHSRKMYASWLSSPTYLRLVAAVDMFFHKFKDHPFAICRFGTLGSRYKDSAALTTLNHITKLTGLPITEFMMWIFNDNIADELDKMARPDQELEKCDSYTPYMRDMGLSDRSPYSAQMNPTFHLFCHALGTLMHSRRSMNARIAGEVDVTNAVVNAEVVAFVLNRCPTFTKAYTEDLESVPTVVVKSVVGQMPTGPDPDLWFEYLAQKNFILPEEIKRFAHERAAGLTGIRPDTIGELIHKMLK</sequence>
<evidence type="ECO:0000256" key="2">
    <source>
        <dbReference type="ARBA" id="ARBA00004328"/>
    </source>
</evidence>
<keyword evidence="14" id="KW-1185">Reference proteome</keyword>
<name>R4X5Y8_9RHAB</name>
<dbReference type="Pfam" id="PF00945">
    <property type="entry name" value="Rhabdo_ncap"/>
    <property type="match status" value="1"/>
</dbReference>
<dbReference type="Proteomes" id="UP000242303">
    <property type="component" value="Genome"/>
</dbReference>
<evidence type="ECO:0000256" key="6">
    <source>
        <dbReference type="ARBA" id="ARBA00022844"/>
    </source>
</evidence>
<evidence type="ECO:0000256" key="4">
    <source>
        <dbReference type="ARBA" id="ARBA00022497"/>
    </source>
</evidence>
<dbReference type="GO" id="GO:0019029">
    <property type="term" value="C:helical viral capsid"/>
    <property type="evidence" value="ECO:0007669"/>
    <property type="project" value="UniProtKB-KW"/>
</dbReference>
<evidence type="ECO:0000256" key="1">
    <source>
        <dbReference type="ARBA" id="ARBA00004192"/>
    </source>
</evidence>
<evidence type="ECO:0000313" key="14">
    <source>
        <dbReference type="Proteomes" id="UP000242303"/>
    </source>
</evidence>
<dbReference type="SUPFAM" id="SSF140809">
    <property type="entry name" value="Rhabdovirus nucleoprotein-like"/>
    <property type="match status" value="1"/>
</dbReference>
<keyword evidence="7" id="KW-0694">RNA-binding</keyword>
<dbReference type="Gene3D" id="1.10.3610.10">
    <property type="entry name" value="Nucleoprotein"/>
    <property type="match status" value="1"/>
</dbReference>
<evidence type="ECO:0000256" key="8">
    <source>
        <dbReference type="ARBA" id="ARBA00023086"/>
    </source>
</evidence>
<keyword evidence="5" id="KW-0167">Capsid protein</keyword>
<evidence type="ECO:0000256" key="9">
    <source>
        <dbReference type="ARBA" id="ARBA00023200"/>
    </source>
</evidence>
<dbReference type="InterPro" id="IPR000448">
    <property type="entry name" value="Rhabdo_ncapsid"/>
</dbReference>
<dbReference type="GO" id="GO:1990904">
    <property type="term" value="C:ribonucleoprotein complex"/>
    <property type="evidence" value="ECO:0007669"/>
    <property type="project" value="UniProtKB-KW"/>
</dbReference>
<reference evidence="13 14" key="1">
    <citation type="submission" date="2011-01" db="EMBL/GenBank/DDBJ databases">
        <title>Novel RNA virus.</title>
        <authorList>
            <person name="Sakai K."/>
            <person name="Maeda K."/>
            <person name="Mizutani T."/>
        </authorList>
    </citation>
    <scope>NUCLEOTIDE SEQUENCE [LARGE SCALE GENOMIC DNA]</scope>
</reference>
<evidence type="ECO:0000313" key="13">
    <source>
        <dbReference type="EMBL" id="BAN29057.1"/>
    </source>
</evidence>
<feature type="domain" description="Rhabdovirus nucleocapsid" evidence="12">
    <location>
        <begin position="33"/>
        <end position="418"/>
    </location>
</feature>
<dbReference type="InterPro" id="IPR023331">
    <property type="entry name" value="Rhabdovirus_ncapsid_C"/>
</dbReference>
<dbReference type="InterPro" id="IPR035961">
    <property type="entry name" value="Rhabdovirus_nucleoprotein-like"/>
</dbReference>
<keyword evidence="6" id="KW-0946">Virion</keyword>
<keyword evidence="9" id="KW-1035">Host cytoplasm</keyword>
<dbReference type="GO" id="GO:0019013">
    <property type="term" value="C:viral nucleocapsid"/>
    <property type="evidence" value="ECO:0007669"/>
    <property type="project" value="UniProtKB-KW"/>
</dbReference>
<evidence type="ECO:0000256" key="3">
    <source>
        <dbReference type="ARBA" id="ARBA00014389"/>
    </source>
</evidence>
<keyword evidence="8" id="KW-0543">Viral nucleoprotein</keyword>
<evidence type="ECO:0000259" key="12">
    <source>
        <dbReference type="Pfam" id="PF00945"/>
    </source>
</evidence>
<keyword evidence="10" id="KW-0687">Ribonucleoprotein</keyword>
<dbReference type="EMBL" id="AB609604">
    <property type="protein sequence ID" value="BAN29057.1"/>
    <property type="molecule type" value="Viral_cRNA"/>
</dbReference>